<dbReference type="Proteomes" id="UP000596661">
    <property type="component" value="Chromosome 3"/>
</dbReference>
<sequence>MYYEPRKIFNKLELAYESVHVCQCNYCLIFNDNASKESCPACRSSRWVTSENSTRKKVPCKVMQTFPLTPRLKRLYKLTIIAKSMIWHHTGKSKDDGMMRHPVNGVAWKDFDAKHPEFASDPRNVQLGLAADEFNAFDNMSLAYSMWPVVLANYNLPPCYARWLGIYEVDEPFERYLKRLNNYVENKARPKGSIAEGYVADEEDNDDNEDETNVDVVHDLNSSNFVLMFDLGELILQSDEPDVIVEHNNQPMDVERENNEFDKDYIAQEIDDLLVQLVQDENKNLVNDGNDSDSSLQL</sequence>
<evidence type="ECO:0000259" key="1">
    <source>
        <dbReference type="Pfam" id="PF13960"/>
    </source>
</evidence>
<dbReference type="Gramene" id="evm.model.03.1125">
    <property type="protein sequence ID" value="cds.evm.model.03.1125"/>
    <property type="gene ID" value="evm.TU.03.1125"/>
</dbReference>
<dbReference type="Pfam" id="PF02992">
    <property type="entry name" value="Transposase_21"/>
    <property type="match status" value="1"/>
</dbReference>
<dbReference type="EnsemblPlants" id="evm.model.03.1125">
    <property type="protein sequence ID" value="cds.evm.model.03.1125"/>
    <property type="gene ID" value="evm.TU.03.1125"/>
</dbReference>
<dbReference type="PANTHER" id="PTHR10775:SF185">
    <property type="entry name" value="OS08G0208400 PROTEIN"/>
    <property type="match status" value="1"/>
</dbReference>
<accession>A0A803P428</accession>
<proteinExistence type="predicted"/>
<protein>
    <recommendedName>
        <fullName evidence="1">DUF4218 domain-containing protein</fullName>
    </recommendedName>
</protein>
<dbReference type="PANTHER" id="PTHR10775">
    <property type="entry name" value="OS08G0208400 PROTEIN"/>
    <property type="match status" value="1"/>
</dbReference>
<name>A0A803P428_CANSA</name>
<organism evidence="2 3">
    <name type="scientific">Cannabis sativa</name>
    <name type="common">Hemp</name>
    <name type="synonym">Marijuana</name>
    <dbReference type="NCBI Taxonomy" id="3483"/>
    <lineage>
        <taxon>Eukaryota</taxon>
        <taxon>Viridiplantae</taxon>
        <taxon>Streptophyta</taxon>
        <taxon>Embryophyta</taxon>
        <taxon>Tracheophyta</taxon>
        <taxon>Spermatophyta</taxon>
        <taxon>Magnoliopsida</taxon>
        <taxon>eudicotyledons</taxon>
        <taxon>Gunneridae</taxon>
        <taxon>Pentapetalae</taxon>
        <taxon>rosids</taxon>
        <taxon>fabids</taxon>
        <taxon>Rosales</taxon>
        <taxon>Cannabaceae</taxon>
        <taxon>Cannabis</taxon>
    </lineage>
</organism>
<evidence type="ECO:0000313" key="2">
    <source>
        <dbReference type="EnsemblPlants" id="cds.evm.model.03.1125"/>
    </source>
</evidence>
<keyword evidence="3" id="KW-1185">Reference proteome</keyword>
<dbReference type="InterPro" id="IPR025452">
    <property type="entry name" value="DUF4218"/>
</dbReference>
<feature type="domain" description="DUF4218" evidence="1">
    <location>
        <begin position="170"/>
        <end position="202"/>
    </location>
</feature>
<dbReference type="AlphaFoldDB" id="A0A803P428"/>
<reference evidence="2" key="1">
    <citation type="submission" date="2018-11" db="EMBL/GenBank/DDBJ databases">
        <authorList>
            <person name="Grassa J C."/>
        </authorList>
    </citation>
    <scope>NUCLEOTIDE SEQUENCE [LARGE SCALE GENOMIC DNA]</scope>
</reference>
<dbReference type="InterPro" id="IPR004242">
    <property type="entry name" value="Transposase_21"/>
</dbReference>
<dbReference type="EMBL" id="UZAU01000285">
    <property type="status" value="NOT_ANNOTATED_CDS"/>
    <property type="molecule type" value="Genomic_DNA"/>
</dbReference>
<evidence type="ECO:0000313" key="3">
    <source>
        <dbReference type="Proteomes" id="UP000596661"/>
    </source>
</evidence>
<dbReference type="Pfam" id="PF13960">
    <property type="entry name" value="DUF4218"/>
    <property type="match status" value="1"/>
</dbReference>
<reference evidence="2" key="2">
    <citation type="submission" date="2021-03" db="UniProtKB">
        <authorList>
            <consortium name="EnsemblPlants"/>
        </authorList>
    </citation>
    <scope>IDENTIFICATION</scope>
</reference>